<evidence type="ECO:0000256" key="2">
    <source>
        <dbReference type="ARBA" id="ARBA00022771"/>
    </source>
</evidence>
<comment type="caution">
    <text evidence="5">The sequence shown here is derived from an EMBL/GenBank/DDBJ whole genome shotgun (WGS) entry which is preliminary data.</text>
</comment>
<sequence length="127" mass="14494">MSCSENNDEVEIIRSNKGGLKLIHRGYMYTVHKKRLTGGIRWRCSRRSLHCKGSISTGDGPPKINMPHNHIPDPHSIALARCRQFEEYTDLTPIVEMDCEDSEDTIVLYLVFSSVKFFFAYLGSKSL</sequence>
<evidence type="ECO:0000256" key="3">
    <source>
        <dbReference type="ARBA" id="ARBA00022833"/>
    </source>
</evidence>
<dbReference type="Proteomes" id="UP001458880">
    <property type="component" value="Unassembled WGS sequence"/>
</dbReference>
<proteinExistence type="predicted"/>
<dbReference type="Pfam" id="PF04500">
    <property type="entry name" value="FLYWCH"/>
    <property type="match status" value="1"/>
</dbReference>
<evidence type="ECO:0000256" key="1">
    <source>
        <dbReference type="ARBA" id="ARBA00022723"/>
    </source>
</evidence>
<evidence type="ECO:0000313" key="5">
    <source>
        <dbReference type="EMBL" id="KAK9745309.1"/>
    </source>
</evidence>
<keyword evidence="6" id="KW-1185">Reference proteome</keyword>
<accession>A0AAW1MG45</accession>
<keyword evidence="1" id="KW-0479">Metal-binding</keyword>
<feature type="domain" description="FLYWCH-type" evidence="4">
    <location>
        <begin position="13"/>
        <end position="70"/>
    </location>
</feature>
<protein>
    <submittedName>
        <fullName evidence="5">FLYWCH zinc finger domain</fullName>
    </submittedName>
</protein>
<keyword evidence="2" id="KW-0863">Zinc-finger</keyword>
<gene>
    <name evidence="5" type="ORF">QE152_g7063</name>
</gene>
<dbReference type="InterPro" id="IPR007588">
    <property type="entry name" value="Znf_FLYWCH"/>
</dbReference>
<dbReference type="EMBL" id="JASPKY010000050">
    <property type="protein sequence ID" value="KAK9745309.1"/>
    <property type="molecule type" value="Genomic_DNA"/>
</dbReference>
<dbReference type="AlphaFoldDB" id="A0AAW1MG45"/>
<evidence type="ECO:0000313" key="6">
    <source>
        <dbReference type="Proteomes" id="UP001458880"/>
    </source>
</evidence>
<organism evidence="5 6">
    <name type="scientific">Popillia japonica</name>
    <name type="common">Japanese beetle</name>
    <dbReference type="NCBI Taxonomy" id="7064"/>
    <lineage>
        <taxon>Eukaryota</taxon>
        <taxon>Metazoa</taxon>
        <taxon>Ecdysozoa</taxon>
        <taxon>Arthropoda</taxon>
        <taxon>Hexapoda</taxon>
        <taxon>Insecta</taxon>
        <taxon>Pterygota</taxon>
        <taxon>Neoptera</taxon>
        <taxon>Endopterygota</taxon>
        <taxon>Coleoptera</taxon>
        <taxon>Polyphaga</taxon>
        <taxon>Scarabaeiformia</taxon>
        <taxon>Scarabaeidae</taxon>
        <taxon>Rutelinae</taxon>
        <taxon>Popillia</taxon>
    </lineage>
</organism>
<dbReference type="GO" id="GO:0008270">
    <property type="term" value="F:zinc ion binding"/>
    <property type="evidence" value="ECO:0007669"/>
    <property type="project" value="UniProtKB-KW"/>
</dbReference>
<reference evidence="5 6" key="1">
    <citation type="journal article" date="2024" name="BMC Genomics">
        <title>De novo assembly and annotation of Popillia japonica's genome with initial clues to its potential as an invasive pest.</title>
        <authorList>
            <person name="Cucini C."/>
            <person name="Boschi S."/>
            <person name="Funari R."/>
            <person name="Cardaioli E."/>
            <person name="Iannotti N."/>
            <person name="Marturano G."/>
            <person name="Paoli F."/>
            <person name="Bruttini M."/>
            <person name="Carapelli A."/>
            <person name="Frati F."/>
            <person name="Nardi F."/>
        </authorList>
    </citation>
    <scope>NUCLEOTIDE SEQUENCE [LARGE SCALE GENOMIC DNA]</scope>
    <source>
        <strain evidence="5">DMR45628</strain>
    </source>
</reference>
<name>A0AAW1MG45_POPJA</name>
<keyword evidence="3" id="KW-0862">Zinc</keyword>
<dbReference type="Gene3D" id="2.20.25.240">
    <property type="match status" value="1"/>
</dbReference>
<evidence type="ECO:0000259" key="4">
    <source>
        <dbReference type="Pfam" id="PF04500"/>
    </source>
</evidence>